<evidence type="ECO:0000313" key="1">
    <source>
        <dbReference type="EMBL" id="BAN36205.1"/>
    </source>
</evidence>
<keyword evidence="2" id="KW-1185">Reference proteome</keyword>
<dbReference type="EMBL" id="AP013066">
    <property type="protein sequence ID" value="BAN36205.1"/>
    <property type="molecule type" value="Genomic_DNA"/>
</dbReference>
<sequence length="52" mass="5794">MDLQQGTLDTETGVVSGDFLNNNPLDHHFDPGKIAHLFTVKLNDIGLVERLF</sequence>
<protein>
    <submittedName>
        <fullName evidence="1">Uncharacterized protein</fullName>
    </submittedName>
</protein>
<accession>S6AAS7</accession>
<dbReference type="Proteomes" id="UP000015559">
    <property type="component" value="Chromosome"/>
</dbReference>
<evidence type="ECO:0000313" key="2">
    <source>
        <dbReference type="Proteomes" id="UP000015559"/>
    </source>
</evidence>
<gene>
    <name evidence="1" type="ORF">SCD_n02397</name>
</gene>
<dbReference type="STRING" id="1163617.SCD_n02397"/>
<dbReference type="AlphaFoldDB" id="S6AAS7"/>
<proteinExistence type="predicted"/>
<organism evidence="1 2">
    <name type="scientific">Sulfuricella denitrificans (strain DSM 22764 / NBRC 105220 / skB26)</name>
    <dbReference type="NCBI Taxonomy" id="1163617"/>
    <lineage>
        <taxon>Bacteria</taxon>
        <taxon>Pseudomonadati</taxon>
        <taxon>Pseudomonadota</taxon>
        <taxon>Betaproteobacteria</taxon>
        <taxon>Nitrosomonadales</taxon>
        <taxon>Sulfuricellaceae</taxon>
        <taxon>Sulfuricella</taxon>
    </lineage>
</organism>
<dbReference type="KEGG" id="sdr:SCD_n02397"/>
<dbReference type="HOGENOM" id="CLU_3085498_0_0_4"/>
<reference evidence="1 2" key="1">
    <citation type="journal article" date="2012" name="Appl. Environ. Microbiol.">
        <title>Draft genome sequence of a psychrotolerant sulfur-oxidizing bacterium, Sulfuricella denitrificans skB26, and proteomic insights into cold adaptation.</title>
        <authorList>
            <person name="Watanabe T."/>
            <person name="Kojima H."/>
            <person name="Fukui M."/>
        </authorList>
    </citation>
    <scope>NUCLEOTIDE SEQUENCE [LARGE SCALE GENOMIC DNA]</scope>
    <source>
        <strain evidence="2">skB26</strain>
    </source>
</reference>
<name>S6AAS7_SULDS</name>